<protein>
    <submittedName>
        <fullName evidence="2">Uncharacterized protein</fullName>
    </submittedName>
</protein>
<evidence type="ECO:0000313" key="2">
    <source>
        <dbReference type="EMBL" id="TWS04112.1"/>
    </source>
</evidence>
<dbReference type="OrthoDB" id="7025801at2"/>
<dbReference type="AlphaFoldDB" id="A0A5C5QFE5"/>
<dbReference type="EMBL" id="VFET01000010">
    <property type="protein sequence ID" value="TWS04112.1"/>
    <property type="molecule type" value="Genomic_DNA"/>
</dbReference>
<name>A0A5C5QFE5_9PSED</name>
<dbReference type="GeneID" id="78554788"/>
<proteinExistence type="predicted"/>
<dbReference type="Proteomes" id="UP000317951">
    <property type="component" value="Unassembled WGS sequence"/>
</dbReference>
<dbReference type="RefSeq" id="WP_010564172.1">
    <property type="nucleotide sequence ID" value="NZ_LT629689.1"/>
</dbReference>
<dbReference type="Proteomes" id="UP000182858">
    <property type="component" value="Chromosome I"/>
</dbReference>
<dbReference type="EMBL" id="LT629689">
    <property type="protein sequence ID" value="SDF58772.1"/>
    <property type="molecule type" value="Genomic_DNA"/>
</dbReference>
<evidence type="ECO:0000313" key="1">
    <source>
        <dbReference type="EMBL" id="SDF58772.1"/>
    </source>
</evidence>
<sequence>MKISQEQLMTKIAESAVEYQLAETKRNSLRRELNTMYRVYFDAYGRPFADTNKRVNPYDEEFSGVIAFTDVAYTRWKTQRDLTTKLKRKMRMLVERLERSL</sequence>
<reference evidence="2 4" key="2">
    <citation type="submission" date="2019-06" db="EMBL/GenBank/DDBJ databases">
        <title>Pseudomonas bimorpha sp. nov. isolated from bovine raw milk and skim milk concentrate.</title>
        <authorList>
            <person name="Hofmann K."/>
            <person name="Huptas C."/>
            <person name="Doll E."/>
            <person name="Scherer S."/>
            <person name="Wenning M."/>
        </authorList>
    </citation>
    <scope>NUCLEOTIDE SEQUENCE [LARGE SCALE GENOMIC DNA]</scope>
    <source>
        <strain evidence="2 4">DSM 17835</strain>
    </source>
</reference>
<evidence type="ECO:0000313" key="3">
    <source>
        <dbReference type="Proteomes" id="UP000182858"/>
    </source>
</evidence>
<keyword evidence="3" id="KW-1185">Reference proteome</keyword>
<evidence type="ECO:0000313" key="4">
    <source>
        <dbReference type="Proteomes" id="UP000317951"/>
    </source>
</evidence>
<gene>
    <name evidence="2" type="ORF">FIV36_14270</name>
    <name evidence="1" type="ORF">SAMN05216591_3387</name>
</gene>
<reference evidence="1 3" key="1">
    <citation type="submission" date="2016-10" db="EMBL/GenBank/DDBJ databases">
        <authorList>
            <person name="Varghese N."/>
            <person name="Submissions S."/>
        </authorList>
    </citation>
    <scope>NUCLEOTIDE SEQUENCE [LARGE SCALE GENOMIC DNA]</scope>
    <source>
        <strain evidence="1 3">DSM 17835</strain>
    </source>
</reference>
<organism evidence="2 4">
    <name type="scientific">Pseudomonas extremaustralis</name>
    <dbReference type="NCBI Taxonomy" id="359110"/>
    <lineage>
        <taxon>Bacteria</taxon>
        <taxon>Pseudomonadati</taxon>
        <taxon>Pseudomonadota</taxon>
        <taxon>Gammaproteobacteria</taxon>
        <taxon>Pseudomonadales</taxon>
        <taxon>Pseudomonadaceae</taxon>
        <taxon>Pseudomonas</taxon>
    </lineage>
</organism>
<accession>A0A5C5QFE5</accession>